<protein>
    <submittedName>
        <fullName evidence="1">Uncharacterized protein</fullName>
    </submittedName>
</protein>
<organism evidence="1 2">
    <name type="scientific">Hibiscus sabdariffa</name>
    <name type="common">roselle</name>
    <dbReference type="NCBI Taxonomy" id="183260"/>
    <lineage>
        <taxon>Eukaryota</taxon>
        <taxon>Viridiplantae</taxon>
        <taxon>Streptophyta</taxon>
        <taxon>Embryophyta</taxon>
        <taxon>Tracheophyta</taxon>
        <taxon>Spermatophyta</taxon>
        <taxon>Magnoliopsida</taxon>
        <taxon>eudicotyledons</taxon>
        <taxon>Gunneridae</taxon>
        <taxon>Pentapetalae</taxon>
        <taxon>rosids</taxon>
        <taxon>malvids</taxon>
        <taxon>Malvales</taxon>
        <taxon>Malvaceae</taxon>
        <taxon>Malvoideae</taxon>
        <taxon>Hibiscus</taxon>
    </lineage>
</organism>
<dbReference type="EMBL" id="JBBPBM010000010">
    <property type="protein sequence ID" value="KAK8564857.1"/>
    <property type="molecule type" value="Genomic_DNA"/>
</dbReference>
<accession>A0ABR2EUR7</accession>
<sequence>MYALPSSSSELSKQFLFEMVSKFISTRHSLPKQDKQMTKRFETTAKKATITSFSIHVSIHASLYPLQIPTTVRNTATIDSTIVNTTFMNKASYPMSGRMAFLFEVVPTSSPSSTTVSSPLFARHQKLILQVASNRMSRLFTPRVLEKLPPIKTSELLGVVWGLLQEFLLSQSKTSVPCMNIRWILTSLSTFSLEKIFDVIPPIPKPKNPLSMADTSNEEDGNVDEGYEVNSSCAYVFFF</sequence>
<dbReference type="Proteomes" id="UP001472677">
    <property type="component" value="Unassembled WGS sequence"/>
</dbReference>
<comment type="caution">
    <text evidence="1">The sequence shown here is derived from an EMBL/GenBank/DDBJ whole genome shotgun (WGS) entry which is preliminary data.</text>
</comment>
<gene>
    <name evidence="1" type="ORF">V6N12_058437</name>
</gene>
<evidence type="ECO:0000313" key="2">
    <source>
        <dbReference type="Proteomes" id="UP001472677"/>
    </source>
</evidence>
<reference evidence="1 2" key="1">
    <citation type="journal article" date="2024" name="G3 (Bethesda)">
        <title>Genome assembly of Hibiscus sabdariffa L. provides insights into metabolisms of medicinal natural products.</title>
        <authorList>
            <person name="Kim T."/>
        </authorList>
    </citation>
    <scope>NUCLEOTIDE SEQUENCE [LARGE SCALE GENOMIC DNA]</scope>
    <source>
        <strain evidence="1">TK-2024</strain>
        <tissue evidence="1">Old leaves</tissue>
    </source>
</reference>
<proteinExistence type="predicted"/>
<name>A0ABR2EUR7_9ROSI</name>
<evidence type="ECO:0000313" key="1">
    <source>
        <dbReference type="EMBL" id="KAK8564857.1"/>
    </source>
</evidence>
<keyword evidence="2" id="KW-1185">Reference proteome</keyword>